<dbReference type="PANTHER" id="PTHR22997">
    <property type="entry name" value="PIH1 DOMAIN-CONTAINING PROTEIN 1"/>
    <property type="match status" value="1"/>
</dbReference>
<dbReference type="EMBL" id="OU892285">
    <property type="protein sequence ID" value="CAG9773136.1"/>
    <property type="molecule type" value="Genomic_DNA"/>
</dbReference>
<organism evidence="6 7">
    <name type="scientific">Ceutorhynchus assimilis</name>
    <name type="common">cabbage seed weevil</name>
    <dbReference type="NCBI Taxonomy" id="467358"/>
    <lineage>
        <taxon>Eukaryota</taxon>
        <taxon>Metazoa</taxon>
        <taxon>Ecdysozoa</taxon>
        <taxon>Arthropoda</taxon>
        <taxon>Hexapoda</taxon>
        <taxon>Insecta</taxon>
        <taxon>Pterygota</taxon>
        <taxon>Neoptera</taxon>
        <taxon>Endopterygota</taxon>
        <taxon>Coleoptera</taxon>
        <taxon>Polyphaga</taxon>
        <taxon>Cucujiformia</taxon>
        <taxon>Curculionidae</taxon>
        <taxon>Ceutorhynchinae</taxon>
        <taxon>Ceutorhynchus</taxon>
    </lineage>
</organism>
<evidence type="ECO:0000259" key="5">
    <source>
        <dbReference type="Pfam" id="PF18201"/>
    </source>
</evidence>
<comment type="function">
    <text evidence="3">Involved in the assembly of C/D box small nucleolar ribonucleoprotein (snoRNP) particles. Recruits the SWI/SNF complex to the core promoter of rRNA genes and enhances pre-rRNA transcription. Mediates interaction of TELO2 with the R2TP complex which is necessary for the stability of MTOR and SMG1. Positively regulates the assembly and activity of the mTORC1 complex.</text>
</comment>
<evidence type="ECO:0000313" key="6">
    <source>
        <dbReference type="EMBL" id="CAG9773136.1"/>
    </source>
</evidence>
<dbReference type="Pfam" id="PF18201">
    <property type="entry name" value="PIH1_CS"/>
    <property type="match status" value="1"/>
</dbReference>
<dbReference type="Proteomes" id="UP001152799">
    <property type="component" value="Chromosome 9"/>
</dbReference>
<evidence type="ECO:0000256" key="1">
    <source>
        <dbReference type="ARBA" id="ARBA00008511"/>
    </source>
</evidence>
<proteinExistence type="inferred from homology"/>
<evidence type="ECO:0000256" key="3">
    <source>
        <dbReference type="ARBA" id="ARBA00046233"/>
    </source>
</evidence>
<dbReference type="InterPro" id="IPR041442">
    <property type="entry name" value="PIH1D1/2/3_CS-like"/>
</dbReference>
<protein>
    <recommendedName>
        <fullName evidence="2">PIH1 domain-containing protein 1</fullName>
    </recommendedName>
</protein>
<sequence>MKRSEKMTSSSSMFLDVDPTIVENNLRITPNEEAEFDKIFGNRTKEPAVKLVRPHPGLCLKTRELNTDKKVFINICTTDAIPPPKDITELELVRVIKSDDADTFKVPMSIGEVRTEKDKKGNEAKAVDIAINTTFFRKVRDNCIFRNFVVEVMSQGISQKHGLECASEKIIFNNRKAFGTLQTHCIQQREIDEKMGKSGDSSLISELTGEKPVEKKVVIETLSSVENTTNKQPEYRLYRKKVGPTCLIGEFRLPEVISASNVTLDVGEDRIVLESKSKGYLLDIFVPYRIRNERCTSTFDKASKILTLEMPLLGG</sequence>
<dbReference type="OrthoDB" id="5135119at2759"/>
<reference evidence="6" key="1">
    <citation type="submission" date="2022-01" db="EMBL/GenBank/DDBJ databases">
        <authorList>
            <person name="King R."/>
        </authorList>
    </citation>
    <scope>NUCLEOTIDE SEQUENCE</scope>
</reference>
<feature type="domain" description="PIH1 N-terminal" evidence="4">
    <location>
        <begin position="44"/>
        <end position="190"/>
    </location>
</feature>
<dbReference type="GO" id="GO:0005737">
    <property type="term" value="C:cytoplasm"/>
    <property type="evidence" value="ECO:0007669"/>
    <property type="project" value="TreeGrafter"/>
</dbReference>
<evidence type="ECO:0000313" key="7">
    <source>
        <dbReference type="Proteomes" id="UP001152799"/>
    </source>
</evidence>
<dbReference type="GO" id="GO:0000492">
    <property type="term" value="P:box C/D snoRNP assembly"/>
    <property type="evidence" value="ECO:0007669"/>
    <property type="project" value="TreeGrafter"/>
</dbReference>
<feature type="domain" description="PIH1D1/2/3 CS-like" evidence="5">
    <location>
        <begin position="243"/>
        <end position="312"/>
    </location>
</feature>
<evidence type="ECO:0000256" key="2">
    <source>
        <dbReference type="ARBA" id="ARBA00040540"/>
    </source>
</evidence>
<dbReference type="InterPro" id="IPR050734">
    <property type="entry name" value="PIH1/Kintoun_subfamily"/>
</dbReference>
<dbReference type="GO" id="GO:0097255">
    <property type="term" value="C:R2TP complex"/>
    <property type="evidence" value="ECO:0007669"/>
    <property type="project" value="TreeGrafter"/>
</dbReference>
<dbReference type="InterPro" id="IPR012981">
    <property type="entry name" value="PIH1_N"/>
</dbReference>
<dbReference type="PANTHER" id="PTHR22997:SF0">
    <property type="entry name" value="PIH1 DOMAIN-CONTAINING PROTEIN 1"/>
    <property type="match status" value="1"/>
</dbReference>
<dbReference type="Pfam" id="PF08190">
    <property type="entry name" value="PIH1"/>
    <property type="match status" value="1"/>
</dbReference>
<keyword evidence="7" id="KW-1185">Reference proteome</keyword>
<gene>
    <name evidence="6" type="ORF">CEUTPL_LOCUS13537</name>
</gene>
<evidence type="ECO:0000259" key="4">
    <source>
        <dbReference type="Pfam" id="PF08190"/>
    </source>
</evidence>
<comment type="similarity">
    <text evidence="1">Belongs to the PIH1 family.</text>
</comment>
<accession>A0A9N9MYV8</accession>
<dbReference type="GO" id="GO:1990904">
    <property type="term" value="C:ribonucleoprotein complex"/>
    <property type="evidence" value="ECO:0007669"/>
    <property type="project" value="TreeGrafter"/>
</dbReference>
<dbReference type="AlphaFoldDB" id="A0A9N9MYV8"/>
<dbReference type="GO" id="GO:0006364">
    <property type="term" value="P:rRNA processing"/>
    <property type="evidence" value="ECO:0007669"/>
    <property type="project" value="TreeGrafter"/>
</dbReference>
<name>A0A9N9MYV8_9CUCU</name>